<comment type="caution">
    <text evidence="2">The sequence shown here is derived from an EMBL/GenBank/DDBJ whole genome shotgun (WGS) entry which is preliminary data.</text>
</comment>
<sequence length="95" mass="10283">MSDQGPPQHLHLLQNKIRSANKSFLGKMVDKKNTLESASAAPRLPNQQSPLSKLAALPKVWGEGCEESEDHEDQDCGVQGGVKRGKVSGRNVHSP</sequence>
<feature type="region of interest" description="Disordered" evidence="1">
    <location>
        <begin position="63"/>
        <end position="95"/>
    </location>
</feature>
<organism evidence="2 3">
    <name type="scientific">Fusarium fujikuroi</name>
    <name type="common">Bakanae and foot rot disease fungus</name>
    <name type="synonym">Gibberella fujikuroi</name>
    <dbReference type="NCBI Taxonomy" id="5127"/>
    <lineage>
        <taxon>Eukaryota</taxon>
        <taxon>Fungi</taxon>
        <taxon>Dikarya</taxon>
        <taxon>Ascomycota</taxon>
        <taxon>Pezizomycotina</taxon>
        <taxon>Sordariomycetes</taxon>
        <taxon>Hypocreomycetidae</taxon>
        <taxon>Hypocreales</taxon>
        <taxon>Nectriaceae</taxon>
        <taxon>Fusarium</taxon>
        <taxon>Fusarium fujikuroi species complex</taxon>
    </lineage>
</organism>
<protein>
    <submittedName>
        <fullName evidence="2">Uncharacterized protein</fullName>
    </submittedName>
</protein>
<evidence type="ECO:0000313" key="3">
    <source>
        <dbReference type="Proteomes" id="UP000760494"/>
    </source>
</evidence>
<accession>A0A9Q9UFF3</accession>
<proteinExistence type="predicted"/>
<dbReference type="AlphaFoldDB" id="A0A9Q9UFF3"/>
<dbReference type="EMBL" id="CABFJX010000396">
    <property type="protein sequence ID" value="VTT79108.1"/>
    <property type="molecule type" value="Genomic_DNA"/>
</dbReference>
<evidence type="ECO:0000256" key="1">
    <source>
        <dbReference type="SAM" id="MobiDB-lite"/>
    </source>
</evidence>
<reference evidence="2" key="1">
    <citation type="submission" date="2019-05" db="EMBL/GenBank/DDBJ databases">
        <authorList>
            <person name="Piombo E."/>
        </authorList>
    </citation>
    <scope>NUCLEOTIDE SEQUENCE</scope>
    <source>
        <strain evidence="2">C2S</strain>
    </source>
</reference>
<evidence type="ECO:0000313" key="2">
    <source>
        <dbReference type="EMBL" id="VTT79108.1"/>
    </source>
</evidence>
<dbReference type="Proteomes" id="UP000760494">
    <property type="component" value="Unassembled WGS sequence"/>
</dbReference>
<gene>
    <name evidence="2" type="ORF">C2S_2293</name>
</gene>
<feature type="compositionally biased region" description="Acidic residues" evidence="1">
    <location>
        <begin position="64"/>
        <end position="75"/>
    </location>
</feature>
<name>A0A9Q9UFF3_FUSFU</name>